<geneLocation type="mitochondrion" evidence="6"/>
<evidence type="ECO:0000313" key="6">
    <source>
        <dbReference type="EMBL" id="AAS79084.1"/>
    </source>
</evidence>
<sequence length="495" mass="55172">MNKFNSLLFQADVVALLPEVFLALTFLVILVYGSFQVANATELYTYLLPFVSRLTLLSLVLSFFLVLNNPIIDTVVWNATFVLDYLSSWSKLFVIFSVFLCVLLSEEYLFLARIRPYEVFVFFIGITLSLFLLVSSYDLLSVYLSIEFLSLIFYTLAAWKRDSGFSAEAGLKYFILGSLASVFFLFGSSLLYLVTGTTNLGSLTLLFNNLSDFSILGCVGMLCVASALLFKLGSAPYHMWVIDVYEGAPTIVSLLFAAVPKLAIFIVLLRLVFLGSWSLFSSVWENFFFICGLLSLFFGCLGGLGEIKFKRVLGYSAVGHIGFLCLGVGCGSVEGSQAVFFYLFIYTFTSIYVWAYLMHLGPISKNWLSLVDSVGIVQSNPTLGLLTCLMFFSLAGIPPFGGFFAKMVVFVALVDGYFYIVCVVAVITSSIAAFYYLRIIKILYFEKSNTWAFFDTISKSHSFVLSLTSLIVLLFAVNPNIFYLLSYKLGLSFLI</sequence>
<evidence type="ECO:0000256" key="4">
    <source>
        <dbReference type="ARBA" id="ARBA00023136"/>
    </source>
</evidence>
<dbReference type="InterPro" id="IPR001750">
    <property type="entry name" value="ND/Mrp_TM"/>
</dbReference>
<accession>Q2TUB1</accession>
<gene>
    <name evidence="6" type="primary">nad2</name>
</gene>
<evidence type="ECO:0000256" key="3">
    <source>
        <dbReference type="ARBA" id="ARBA00022989"/>
    </source>
</evidence>
<dbReference type="GO" id="GO:0008137">
    <property type="term" value="F:NADH dehydrogenase (ubiquinone) activity"/>
    <property type="evidence" value="ECO:0007669"/>
    <property type="project" value="InterPro"/>
</dbReference>
<dbReference type="NCBIfam" id="TIGR01770">
    <property type="entry name" value="NDH_I_N"/>
    <property type="match status" value="1"/>
</dbReference>
<protein>
    <submittedName>
        <fullName evidence="6">NADH dehydrogenase subunit 2</fullName>
    </submittedName>
</protein>
<name>Q2TUB1_DICDH</name>
<proteinExistence type="inferred from homology"/>
<keyword evidence="4" id="KW-0472">Membrane</keyword>
<keyword evidence="3" id="KW-1133">Transmembrane helix</keyword>
<dbReference type="GO" id="GO:0042773">
    <property type="term" value="P:ATP synthesis coupled electron transport"/>
    <property type="evidence" value="ECO:0007669"/>
    <property type="project" value="InterPro"/>
</dbReference>
<evidence type="ECO:0000256" key="2">
    <source>
        <dbReference type="ARBA" id="ARBA00022692"/>
    </source>
</evidence>
<feature type="domain" description="NADH:quinone oxidoreductase/Mrp antiporter transmembrane" evidence="5">
    <location>
        <begin position="136"/>
        <end position="431"/>
    </location>
</feature>
<keyword evidence="2" id="KW-0812">Transmembrane</keyword>
<dbReference type="PANTHER" id="PTHR22773">
    <property type="entry name" value="NADH DEHYDROGENASE"/>
    <property type="match status" value="1"/>
</dbReference>
<reference evidence="6" key="1">
    <citation type="submission" date="2003-12" db="EMBL/GenBank/DDBJ databases">
        <authorList>
            <person name="Oudot-Le Secq M.-P."/>
            <person name="Stam W.T."/>
            <person name="Olsen J.L."/>
        </authorList>
    </citation>
    <scope>NUCLEOTIDE SEQUENCE</scope>
</reference>
<evidence type="ECO:0000259" key="5">
    <source>
        <dbReference type="Pfam" id="PF00361"/>
    </source>
</evidence>
<dbReference type="PRINTS" id="PR01434">
    <property type="entry name" value="NADHDHGNASE5"/>
</dbReference>
<comment type="subcellular location">
    <subcellularLocation>
        <location evidence="1">Membrane</location>
        <topology evidence="1">Multi-pass membrane protein</topology>
    </subcellularLocation>
</comment>
<evidence type="ECO:0000256" key="1">
    <source>
        <dbReference type="ARBA" id="ARBA00004141"/>
    </source>
</evidence>
<dbReference type="InterPro" id="IPR010096">
    <property type="entry name" value="NADH-Q_OxRdtase_suN/2"/>
</dbReference>
<dbReference type="GO" id="GO:0016020">
    <property type="term" value="C:membrane"/>
    <property type="evidence" value="ECO:0007669"/>
    <property type="project" value="UniProtKB-SubCell"/>
</dbReference>
<dbReference type="GeneID" id="3860837"/>
<dbReference type="AlphaFoldDB" id="Q2TUB1"/>
<dbReference type="Pfam" id="PF00361">
    <property type="entry name" value="Proton_antipo_M"/>
    <property type="match status" value="1"/>
</dbReference>
<dbReference type="HAMAP" id="MF_00445">
    <property type="entry name" value="NDH1_NuoN_1"/>
    <property type="match status" value="1"/>
</dbReference>
<organism evidence="6">
    <name type="scientific">Dictyota dichotoma</name>
    <dbReference type="NCBI Taxonomy" id="2876"/>
    <lineage>
        <taxon>Eukaryota</taxon>
        <taxon>Sar</taxon>
        <taxon>Stramenopiles</taxon>
        <taxon>Ochrophyta</taxon>
        <taxon>PX clade</taxon>
        <taxon>Phaeophyceae</taxon>
        <taxon>Dictyotales</taxon>
        <taxon>Dictyotaceae</taxon>
        <taxon>Dictyota</taxon>
    </lineage>
</organism>
<dbReference type="EMBL" id="AY500368">
    <property type="protein sequence ID" value="AAS79084.1"/>
    <property type="molecule type" value="Genomic_DNA"/>
</dbReference>
<reference evidence="6" key="2">
    <citation type="journal article" date="2006" name="Curr. Genet.">
        <title>Complete mitochondrial genomes of the three brown algae (Heterokonta: Phaeophyceae) Dictyota dichotoma, Fucus vesiculosus and Desmarestia viridis.</title>
        <authorList>
            <person name="Oudot-Le Secq M.P."/>
            <person name="Loiseaux-de Goer S."/>
            <person name="Stam W.T."/>
            <person name="Olsen J.L."/>
        </authorList>
    </citation>
    <scope>NUCLEOTIDE SEQUENCE</scope>
</reference>
<dbReference type="RefSeq" id="YP_448699.1">
    <property type="nucleotide sequence ID" value="NC_007685.1"/>
</dbReference>
<keyword evidence="6" id="KW-0496">Mitochondrion</keyword>